<evidence type="ECO:0000313" key="6">
    <source>
        <dbReference type="EMBL" id="MDQ1108679.1"/>
    </source>
</evidence>
<evidence type="ECO:0000256" key="3">
    <source>
        <dbReference type="PROSITE-ProRule" id="PRU00169"/>
    </source>
</evidence>
<dbReference type="InterPro" id="IPR051015">
    <property type="entry name" value="EvgA-like"/>
</dbReference>
<keyword evidence="2" id="KW-0238">DNA-binding</keyword>
<dbReference type="EMBL" id="JAUTAS010000001">
    <property type="protein sequence ID" value="MDQ1108679.1"/>
    <property type="molecule type" value="Genomic_DNA"/>
</dbReference>
<proteinExistence type="predicted"/>
<dbReference type="PANTHER" id="PTHR45566">
    <property type="entry name" value="HTH-TYPE TRANSCRIPTIONAL REGULATOR YHJB-RELATED"/>
    <property type="match status" value="1"/>
</dbReference>
<comment type="caution">
    <text evidence="6">The sequence shown here is derived from an EMBL/GenBank/DDBJ whole genome shotgun (WGS) entry which is preliminary data.</text>
</comment>
<dbReference type="SUPFAM" id="SSF46894">
    <property type="entry name" value="C-terminal effector domain of the bipartite response regulators"/>
    <property type="match status" value="1"/>
</dbReference>
<dbReference type="InterPro" id="IPR016032">
    <property type="entry name" value="Sig_transdc_resp-reg_C-effctor"/>
</dbReference>
<dbReference type="SMART" id="SM00448">
    <property type="entry name" value="REC"/>
    <property type="match status" value="1"/>
</dbReference>
<dbReference type="InterPro" id="IPR000792">
    <property type="entry name" value="Tscrpt_reg_LuxR_C"/>
</dbReference>
<dbReference type="GO" id="GO:0000160">
    <property type="term" value="P:phosphorelay signal transduction system"/>
    <property type="evidence" value="ECO:0007669"/>
    <property type="project" value="InterPro"/>
</dbReference>
<dbReference type="GO" id="GO:0006355">
    <property type="term" value="P:regulation of DNA-templated transcription"/>
    <property type="evidence" value="ECO:0007669"/>
    <property type="project" value="InterPro"/>
</dbReference>
<dbReference type="PRINTS" id="PR00038">
    <property type="entry name" value="HTHLUXR"/>
</dbReference>
<feature type="domain" description="Response regulatory" evidence="5">
    <location>
        <begin position="19"/>
        <end position="137"/>
    </location>
</feature>
<keyword evidence="1 3" id="KW-0597">Phosphoprotein</keyword>
<dbReference type="RefSeq" id="WP_167693294.1">
    <property type="nucleotide sequence ID" value="NZ_CP016294.1"/>
</dbReference>
<dbReference type="Proteomes" id="UP001226084">
    <property type="component" value="Unassembled WGS sequence"/>
</dbReference>
<dbReference type="SMART" id="SM00421">
    <property type="entry name" value="HTH_LUXR"/>
    <property type="match status" value="1"/>
</dbReference>
<dbReference type="Pfam" id="PF00072">
    <property type="entry name" value="Response_reg"/>
    <property type="match status" value="1"/>
</dbReference>
<dbReference type="InterPro" id="IPR011006">
    <property type="entry name" value="CheY-like_superfamily"/>
</dbReference>
<dbReference type="GO" id="GO:0003677">
    <property type="term" value="F:DNA binding"/>
    <property type="evidence" value="ECO:0007669"/>
    <property type="project" value="UniProtKB-KW"/>
</dbReference>
<protein>
    <submittedName>
        <fullName evidence="6">Two-component system capsular synthesis response regulator RcsB</fullName>
    </submittedName>
</protein>
<feature type="modified residue" description="4-aspartylphosphate" evidence="3">
    <location>
        <position position="70"/>
    </location>
</feature>
<evidence type="ECO:0000256" key="2">
    <source>
        <dbReference type="ARBA" id="ARBA00023125"/>
    </source>
</evidence>
<organism evidence="6 7">
    <name type="scientific">Stenotrophomonas rhizophila</name>
    <dbReference type="NCBI Taxonomy" id="216778"/>
    <lineage>
        <taxon>Bacteria</taxon>
        <taxon>Pseudomonadati</taxon>
        <taxon>Pseudomonadota</taxon>
        <taxon>Gammaproteobacteria</taxon>
        <taxon>Lysobacterales</taxon>
        <taxon>Lysobacteraceae</taxon>
        <taxon>Stenotrophomonas</taxon>
    </lineage>
</organism>
<evidence type="ECO:0000259" key="5">
    <source>
        <dbReference type="PROSITE" id="PS50110"/>
    </source>
</evidence>
<name>A0AAP5E9B8_9GAMM</name>
<dbReference type="PROSITE" id="PS50043">
    <property type="entry name" value="HTH_LUXR_2"/>
    <property type="match status" value="1"/>
</dbReference>
<dbReference type="AlphaFoldDB" id="A0AAP5E9B8"/>
<evidence type="ECO:0000259" key="4">
    <source>
        <dbReference type="PROSITE" id="PS50043"/>
    </source>
</evidence>
<dbReference type="InterPro" id="IPR058245">
    <property type="entry name" value="NreC/VraR/RcsB-like_REC"/>
</dbReference>
<accession>A0AAP5E9B8</accession>
<evidence type="ECO:0000256" key="1">
    <source>
        <dbReference type="ARBA" id="ARBA00022553"/>
    </source>
</evidence>
<dbReference type="PROSITE" id="PS50110">
    <property type="entry name" value="RESPONSE_REGULATORY"/>
    <property type="match status" value="1"/>
</dbReference>
<evidence type="ECO:0000313" key="7">
    <source>
        <dbReference type="Proteomes" id="UP001226084"/>
    </source>
</evidence>
<gene>
    <name evidence="6" type="ORF">QE424_001838</name>
</gene>
<feature type="domain" description="HTH luxR-type" evidence="4">
    <location>
        <begin position="149"/>
        <end position="214"/>
    </location>
</feature>
<dbReference type="Pfam" id="PF00196">
    <property type="entry name" value="GerE"/>
    <property type="match status" value="1"/>
</dbReference>
<reference evidence="6" key="1">
    <citation type="submission" date="2023-07" db="EMBL/GenBank/DDBJ databases">
        <title>Functional and genomic diversity of the sorghum phyllosphere microbiome.</title>
        <authorList>
            <person name="Shade A."/>
        </authorList>
    </citation>
    <scope>NUCLEOTIDE SEQUENCE</scope>
    <source>
        <strain evidence="6">SORGH_AS_0457</strain>
    </source>
</reference>
<dbReference type="SUPFAM" id="SSF52172">
    <property type="entry name" value="CheY-like"/>
    <property type="match status" value="1"/>
</dbReference>
<sequence length="216" mass="24113">MSRRHPGPAYGPLLPSVLNIALLDDHDVVRHGSYVHLSTDPRFHVVGNHAHTSSLISTLQHHLVDVAVVDYTLGEGDLQGMELLRMLRRRFPRVRVLMFSANVHHVMISNTMAAGAAGVVSKGESLEALARAVTRVAAGHTHVPVNYRDEHAEHRLSQSEREVLQLCLSGMTVTDIALQRNRSIKTISTQKHAAFRKLGLRTDRDLFTLRHQLAVW</sequence>
<dbReference type="InterPro" id="IPR001789">
    <property type="entry name" value="Sig_transdc_resp-reg_receiver"/>
</dbReference>
<dbReference type="CDD" id="cd17535">
    <property type="entry name" value="REC_NarL-like"/>
    <property type="match status" value="1"/>
</dbReference>
<dbReference type="CDD" id="cd06170">
    <property type="entry name" value="LuxR_C_like"/>
    <property type="match status" value="1"/>
</dbReference>
<dbReference type="Gene3D" id="3.40.50.2300">
    <property type="match status" value="1"/>
</dbReference>
<dbReference type="PANTHER" id="PTHR45566:SF1">
    <property type="entry name" value="HTH-TYPE TRANSCRIPTIONAL REGULATOR YHJB-RELATED"/>
    <property type="match status" value="1"/>
</dbReference>